<evidence type="ECO:0008006" key="4">
    <source>
        <dbReference type="Google" id="ProtNLM"/>
    </source>
</evidence>
<keyword evidence="3" id="KW-1185">Reference proteome</keyword>
<name>A0ABY6R419_9ACTN</name>
<evidence type="ECO:0000256" key="1">
    <source>
        <dbReference type="SAM" id="SignalP"/>
    </source>
</evidence>
<dbReference type="RefSeq" id="WP_189805639.1">
    <property type="nucleotide sequence ID" value="NZ_BMRZ01000015.1"/>
</dbReference>
<gene>
    <name evidence="2" type="ORF">LDH80_24180</name>
</gene>
<keyword evidence="1" id="KW-0732">Signal</keyword>
<proteinExistence type="predicted"/>
<organism evidence="2 3">
    <name type="scientific">Streptomyces tanashiensis</name>
    <dbReference type="NCBI Taxonomy" id="67367"/>
    <lineage>
        <taxon>Bacteria</taxon>
        <taxon>Bacillati</taxon>
        <taxon>Actinomycetota</taxon>
        <taxon>Actinomycetes</taxon>
        <taxon>Kitasatosporales</taxon>
        <taxon>Streptomycetaceae</taxon>
        <taxon>Streptomyces</taxon>
    </lineage>
</organism>
<reference evidence="2" key="1">
    <citation type="submission" date="2021-09" db="EMBL/GenBank/DDBJ databases">
        <title>Complete genome sequence and metabolic characterization of Streptomyces tanashiensis DSM 731 the producer of antibacterial Kalafungin and diverse secondary metabolites.</title>
        <authorList>
            <person name="Abbasi M.N."/>
            <person name="Anwar M.N."/>
            <person name="Alam K."/>
            <person name="Shoaib M."/>
            <person name="Lin Z."/>
            <person name="Hayat M."/>
            <person name="Ali M.I."/>
            <person name="Malik H.M.T."/>
            <person name="Ahmed I."/>
            <person name="Li A."/>
            <person name="Hailong Wang H."/>
            <person name="Zhang Y."/>
        </authorList>
    </citation>
    <scope>NUCLEOTIDE SEQUENCE</scope>
    <source>
        <strain evidence="2">Kala</strain>
    </source>
</reference>
<evidence type="ECO:0000313" key="3">
    <source>
        <dbReference type="Proteomes" id="UP001164506"/>
    </source>
</evidence>
<sequence length="172" mass="18003">MKVRSLRTRMGATAAAAAAAGITMVYAATPAAAVTTQYVSDNCDYRNCTEGDLYMNYHSVASSGNGNPSGSFAAFYGNQYNHAGETISYNGTDAGTVNYVFVFASGQGDGSGQLVKNNAASANNCSTVDGYRVYYNSGYAGHSQSIPHYWSCASSTNLDATLKNNNASSHFA</sequence>
<dbReference type="Proteomes" id="UP001164506">
    <property type="component" value="Chromosome"/>
</dbReference>
<dbReference type="GeneID" id="95602603"/>
<evidence type="ECO:0000313" key="2">
    <source>
        <dbReference type="EMBL" id="UZX23622.1"/>
    </source>
</evidence>
<protein>
    <recommendedName>
        <fullName evidence="4">Peptidase inhibitor family I36</fullName>
    </recommendedName>
</protein>
<feature type="signal peptide" evidence="1">
    <location>
        <begin position="1"/>
        <end position="27"/>
    </location>
</feature>
<dbReference type="EMBL" id="CP084204">
    <property type="protein sequence ID" value="UZX23622.1"/>
    <property type="molecule type" value="Genomic_DNA"/>
</dbReference>
<accession>A0ABY6R419</accession>
<feature type="chain" id="PRO_5045347048" description="Peptidase inhibitor family I36" evidence="1">
    <location>
        <begin position="28"/>
        <end position="172"/>
    </location>
</feature>